<dbReference type="Proteomes" id="UP001345827">
    <property type="component" value="Unassembled WGS sequence"/>
</dbReference>
<dbReference type="PROSITE" id="PS52006">
    <property type="entry name" value="GH64"/>
    <property type="match status" value="1"/>
</dbReference>
<reference evidence="3 4" key="1">
    <citation type="submission" date="2023-06" db="EMBL/GenBank/DDBJ databases">
        <title>Black Yeasts Isolated from many extreme environments.</title>
        <authorList>
            <person name="Coleine C."/>
            <person name="Stajich J.E."/>
            <person name="Selbmann L."/>
        </authorList>
    </citation>
    <scope>NUCLEOTIDE SEQUENCE [LARGE SCALE GENOMIC DNA]</scope>
    <source>
        <strain evidence="3 4">CCFEE 5887</strain>
    </source>
</reference>
<dbReference type="PANTHER" id="PTHR38165">
    <property type="match status" value="1"/>
</dbReference>
<dbReference type="PANTHER" id="PTHR38165:SF1">
    <property type="entry name" value="GLUCANASE B"/>
    <property type="match status" value="1"/>
</dbReference>
<gene>
    <name evidence="3" type="ORF">LTR25_008867</name>
</gene>
<evidence type="ECO:0000256" key="1">
    <source>
        <dbReference type="SAM" id="MobiDB-lite"/>
    </source>
</evidence>
<dbReference type="EMBL" id="JAXLQG010000018">
    <property type="protein sequence ID" value="KAK5531010.1"/>
    <property type="molecule type" value="Genomic_DNA"/>
</dbReference>
<feature type="domain" description="GH64" evidence="2">
    <location>
        <begin position="189"/>
        <end position="549"/>
    </location>
</feature>
<sequence length="573" mass="63428">MNGMSYDAQGHFSHHENQGNGGYDDYEDHHDGDGYDDYYYGHDQGEENDYYHHDGGDGYDSSYDHNYQPYQGNEQDFGSQHPEQGYGDYQGQEPFDQNDMYPNDGSYAGDGADEEYWDGQHQQDHYQQDPNAQDPNAQDPNAQDPNAQDPNAQNLNAQDPNQQPDHHGLDQHTDHNDHANPDEISQPGGPTLNVKLENTFQQAGTIYAYVTGQAIDHNNSLFILSADGKTPYFVPASSAAGAKLQQDVAITVQQGESKIITIPHVAGGRIYFSMQHELDFAINPGPALVEPAANAQRDPNYMIDWGFVEYTFNSDQLYANISYVDFVGRIPLGLALDTASGQRQTVSGMAADGFEHVCQEINEQAQKDGQPWDHLIINDEHGQPLRILSPNLASKSGFDLGQYYDHYIEQAWQHLSDPNNKITIDTQAAAGKMSGYVQGDQLELESEDGAHKASFTKPETKDVLMCDSGPFQTGQGTDKDALIPRLAAAFNRSTLMLTQEFPEAEDLHYKDDITNHYSRIMHEVNTDGKGYAFPYDDVQPTGGADQSGEVHAADAMLFTVIIGGGDAGEQQHE</sequence>
<organism evidence="3 4">
    <name type="scientific">Vermiconidia calcicola</name>
    <dbReference type="NCBI Taxonomy" id="1690605"/>
    <lineage>
        <taxon>Eukaryota</taxon>
        <taxon>Fungi</taxon>
        <taxon>Dikarya</taxon>
        <taxon>Ascomycota</taxon>
        <taxon>Pezizomycotina</taxon>
        <taxon>Dothideomycetes</taxon>
        <taxon>Dothideomycetidae</taxon>
        <taxon>Mycosphaerellales</taxon>
        <taxon>Extremaceae</taxon>
        <taxon>Vermiconidia</taxon>
    </lineage>
</organism>
<feature type="compositionally biased region" description="Basic and acidic residues" evidence="1">
    <location>
        <begin position="164"/>
        <end position="181"/>
    </location>
</feature>
<feature type="region of interest" description="Disordered" evidence="1">
    <location>
        <begin position="1"/>
        <end position="193"/>
    </location>
</feature>
<dbReference type="Gene3D" id="2.60.110.10">
    <property type="entry name" value="Thaumatin"/>
    <property type="match status" value="1"/>
</dbReference>
<dbReference type="InterPro" id="IPR042517">
    <property type="entry name" value="Glyco_hydro_64_N_2"/>
</dbReference>
<dbReference type="InterPro" id="IPR032477">
    <property type="entry name" value="Glyco_hydro_64"/>
</dbReference>
<dbReference type="Pfam" id="PF16483">
    <property type="entry name" value="Glyco_hydro_64"/>
    <property type="match status" value="1"/>
</dbReference>
<dbReference type="Gene3D" id="3.30.920.50">
    <property type="entry name" value="Beta-1,3-glucanase, C-terminal domain"/>
    <property type="match status" value="1"/>
</dbReference>
<comment type="caution">
    <text evidence="3">The sequence shown here is derived from an EMBL/GenBank/DDBJ whole genome shotgun (WGS) entry which is preliminary data.</text>
</comment>
<evidence type="ECO:0000313" key="3">
    <source>
        <dbReference type="EMBL" id="KAK5531010.1"/>
    </source>
</evidence>
<feature type="compositionally biased region" description="Basic and acidic residues" evidence="1">
    <location>
        <begin position="27"/>
        <end position="56"/>
    </location>
</feature>
<dbReference type="InterPro" id="IPR037176">
    <property type="entry name" value="Osmotin/thaumatin-like_sf"/>
</dbReference>
<proteinExistence type="predicted"/>
<accession>A0AAV9PXJ0</accession>
<dbReference type="InterPro" id="IPR037398">
    <property type="entry name" value="Glyco_hydro_64_fam"/>
</dbReference>
<feature type="compositionally biased region" description="Polar residues" evidence="1">
    <location>
        <begin position="130"/>
        <end position="163"/>
    </location>
</feature>
<keyword evidence="4" id="KW-1185">Reference proteome</keyword>
<evidence type="ECO:0000313" key="4">
    <source>
        <dbReference type="Proteomes" id="UP001345827"/>
    </source>
</evidence>
<protein>
    <recommendedName>
        <fullName evidence="2">GH64 domain-containing protein</fullName>
    </recommendedName>
</protein>
<name>A0AAV9PXJ0_9PEZI</name>
<evidence type="ECO:0000259" key="2">
    <source>
        <dbReference type="PROSITE" id="PS52006"/>
    </source>
</evidence>
<feature type="compositionally biased region" description="Polar residues" evidence="1">
    <location>
        <begin position="68"/>
        <end position="82"/>
    </location>
</feature>
<dbReference type="AlphaFoldDB" id="A0AAV9PXJ0"/>